<dbReference type="Proteomes" id="UP001597045">
    <property type="component" value="Unassembled WGS sequence"/>
</dbReference>
<comment type="caution">
    <text evidence="1">The sequence shown here is derived from an EMBL/GenBank/DDBJ whole genome shotgun (WGS) entry which is preliminary data.</text>
</comment>
<dbReference type="PANTHER" id="PTHR48312">
    <property type="match status" value="1"/>
</dbReference>
<name>A0ABW3ME42_9PSEU</name>
<dbReference type="SUPFAM" id="SSF52540">
    <property type="entry name" value="P-loop containing nucleoside triphosphate hydrolases"/>
    <property type="match status" value="1"/>
</dbReference>
<evidence type="ECO:0000313" key="1">
    <source>
        <dbReference type="EMBL" id="MFD1048968.1"/>
    </source>
</evidence>
<protein>
    <submittedName>
        <fullName evidence="1">Sulfotransferase family protein</fullName>
    </submittedName>
</protein>
<dbReference type="InterPro" id="IPR027417">
    <property type="entry name" value="P-loop_NTPase"/>
</dbReference>
<sequence>MSHGRREVRLLSLWSVPRSRSTAFFRVMGERGDFQVVHEPFSYLAEFGKCEIDGRTVTSQPALIDALRRLGRNRPVFFKDTTDEHYGGVLADDRFLTRDAVHTFLIRHPARTIASYHALNPRVRRHQIGFESLWEIYEAVLAATGRKPVVLDGDRF</sequence>
<dbReference type="EMBL" id="JBHTIS010001897">
    <property type="protein sequence ID" value="MFD1048968.1"/>
    <property type="molecule type" value="Genomic_DNA"/>
</dbReference>
<accession>A0ABW3ME42</accession>
<keyword evidence="2" id="KW-1185">Reference proteome</keyword>
<evidence type="ECO:0000313" key="2">
    <source>
        <dbReference type="Proteomes" id="UP001597045"/>
    </source>
</evidence>
<reference evidence="2" key="1">
    <citation type="journal article" date="2019" name="Int. J. Syst. Evol. Microbiol.">
        <title>The Global Catalogue of Microorganisms (GCM) 10K type strain sequencing project: providing services to taxonomists for standard genome sequencing and annotation.</title>
        <authorList>
            <consortium name="The Broad Institute Genomics Platform"/>
            <consortium name="The Broad Institute Genome Sequencing Center for Infectious Disease"/>
            <person name="Wu L."/>
            <person name="Ma J."/>
        </authorList>
    </citation>
    <scope>NUCLEOTIDE SEQUENCE [LARGE SCALE GENOMIC DNA]</scope>
    <source>
        <strain evidence="2">JCM 31486</strain>
    </source>
</reference>
<dbReference type="PANTHER" id="PTHR48312:SF1">
    <property type="entry name" value="SULFOTRANSFERASE"/>
    <property type="match status" value="1"/>
</dbReference>
<proteinExistence type="predicted"/>
<gene>
    <name evidence="1" type="ORF">ACFQ1S_27230</name>
</gene>
<dbReference type="Pfam" id="PF19798">
    <property type="entry name" value="Sulfotransfer_5"/>
    <property type="match status" value="1"/>
</dbReference>
<organism evidence="1 2">
    <name type="scientific">Kibdelosporangium lantanae</name>
    <dbReference type="NCBI Taxonomy" id="1497396"/>
    <lineage>
        <taxon>Bacteria</taxon>
        <taxon>Bacillati</taxon>
        <taxon>Actinomycetota</taxon>
        <taxon>Actinomycetes</taxon>
        <taxon>Pseudonocardiales</taxon>
        <taxon>Pseudonocardiaceae</taxon>
        <taxon>Kibdelosporangium</taxon>
    </lineage>
</organism>
<feature type="non-terminal residue" evidence="1">
    <location>
        <position position="156"/>
    </location>
</feature>